<feature type="signal peptide" evidence="2">
    <location>
        <begin position="1"/>
        <end position="19"/>
    </location>
</feature>
<dbReference type="Pfam" id="PF00656">
    <property type="entry name" value="Peptidase_C14"/>
    <property type="match status" value="1"/>
</dbReference>
<dbReference type="Gene3D" id="1.10.101.10">
    <property type="entry name" value="PGBD-like superfamily/PGBD"/>
    <property type="match status" value="2"/>
</dbReference>
<evidence type="ECO:0000313" key="6">
    <source>
        <dbReference type="Proteomes" id="UP001251085"/>
    </source>
</evidence>
<organism evidence="5 6">
    <name type="scientific">Paracoccus broussonetiae</name>
    <dbReference type="NCBI Taxonomy" id="3075834"/>
    <lineage>
        <taxon>Bacteria</taxon>
        <taxon>Pseudomonadati</taxon>
        <taxon>Pseudomonadota</taxon>
        <taxon>Alphaproteobacteria</taxon>
        <taxon>Rhodobacterales</taxon>
        <taxon>Paracoccaceae</taxon>
        <taxon>Paracoccus</taxon>
    </lineage>
</organism>
<feature type="chain" id="PRO_5047415415" evidence="2">
    <location>
        <begin position="20"/>
        <end position="591"/>
    </location>
</feature>
<feature type="domain" description="Peptidoglycan binding-like" evidence="4">
    <location>
        <begin position="522"/>
        <end position="574"/>
    </location>
</feature>
<sequence>MRYSLFLLAALAGAAPALAENRAVVIGNADYRTAPDLAGSDTPALAEVMRVAGFVTAQGIDQPADELRRTLDLLARRDDAPGARIVALNGRFLNRDGETWLLGTDAGKPDAQEVGHQGVPLSLVMQLIAEAKPGAVLLLGTDQQEMPHREGLESGIGELAEMSGVSVIVGPPEATARALRELAAGGTVSRALSSARNLRLLPGGEVDLVPARRSGKPAPGDETQPVEADRQAWADAAEGDSAESYLAYLETYPSGMFAGAAETRRRVLQDGRSKAMSDRDAWSAAAALDRTAGYRDYLSQFPGGQRSADALRRLAELAGLATKPISRAPSGIETMLGLDRAARLGIQKNLSRLGYEPGELDGIFGKRTREALATWQEVNRLEPTGYLTSAQYDLLRRQIHFLDGKSGRRDDEYWQRTGALGETRQLLAYLRRYPEGRHAVEAQRVLAAMAGTQMAAAQLAGADATWRWARRQDSAAAYRSYLERFPDGSHADEARQRHDNLQALTEASRREEEELQLNAATRQRIESRLSEEGLDPGEIDGRFTDETRDALRRYQAAQNLRVTGYLSRQTVSRLLETAAPQGNDIRQGEGR</sequence>
<dbReference type="InterPro" id="IPR002477">
    <property type="entry name" value="Peptidoglycan-bd-like"/>
</dbReference>
<feature type="domain" description="Peptidase C14 caspase" evidence="3">
    <location>
        <begin position="22"/>
        <end position="82"/>
    </location>
</feature>
<evidence type="ECO:0000256" key="2">
    <source>
        <dbReference type="SAM" id="SignalP"/>
    </source>
</evidence>
<evidence type="ECO:0000313" key="5">
    <source>
        <dbReference type="EMBL" id="MDT1062672.1"/>
    </source>
</evidence>
<dbReference type="EMBL" id="JAVRQI010000009">
    <property type="protein sequence ID" value="MDT1062672.1"/>
    <property type="molecule type" value="Genomic_DNA"/>
</dbReference>
<dbReference type="Proteomes" id="UP001251085">
    <property type="component" value="Unassembled WGS sequence"/>
</dbReference>
<dbReference type="SUPFAM" id="SSF47090">
    <property type="entry name" value="PGBD-like"/>
    <property type="match status" value="2"/>
</dbReference>
<evidence type="ECO:0000256" key="1">
    <source>
        <dbReference type="SAM" id="MobiDB-lite"/>
    </source>
</evidence>
<comment type="caution">
    <text evidence="5">The sequence shown here is derived from an EMBL/GenBank/DDBJ whole genome shotgun (WGS) entry which is preliminary data.</text>
</comment>
<gene>
    <name evidence="5" type="ORF">RM190_12410</name>
</gene>
<evidence type="ECO:0000259" key="3">
    <source>
        <dbReference type="Pfam" id="PF00656"/>
    </source>
</evidence>
<name>A0ABU3EEK2_9RHOB</name>
<dbReference type="RefSeq" id="WP_311759770.1">
    <property type="nucleotide sequence ID" value="NZ_JAVRQI010000009.1"/>
</dbReference>
<proteinExistence type="predicted"/>
<keyword evidence="2" id="KW-0732">Signal</keyword>
<feature type="domain" description="Peptidoglycan binding-like" evidence="4">
    <location>
        <begin position="346"/>
        <end position="395"/>
    </location>
</feature>
<dbReference type="InterPro" id="IPR036365">
    <property type="entry name" value="PGBD-like_sf"/>
</dbReference>
<feature type="region of interest" description="Disordered" evidence="1">
    <location>
        <begin position="208"/>
        <end position="230"/>
    </location>
</feature>
<evidence type="ECO:0000259" key="4">
    <source>
        <dbReference type="Pfam" id="PF01471"/>
    </source>
</evidence>
<keyword evidence="6" id="KW-1185">Reference proteome</keyword>
<protein>
    <submittedName>
        <fullName evidence="5">Peptidoglycan-binding protein</fullName>
    </submittedName>
</protein>
<reference evidence="6" key="1">
    <citation type="submission" date="2023-07" db="EMBL/GenBank/DDBJ databases">
        <title>Characterization of two Paracoccaceae strains isolated from Phycosphere and proposal of Xinfangfangia lacusdiani sp. nov.</title>
        <authorList>
            <person name="Deng Y."/>
            <person name="Zhang Y.Q."/>
        </authorList>
    </citation>
    <scope>NUCLEOTIDE SEQUENCE [LARGE SCALE GENOMIC DNA]</scope>
    <source>
        <strain evidence="6">CPCC 101403</strain>
    </source>
</reference>
<dbReference type="InterPro" id="IPR036366">
    <property type="entry name" value="PGBDSf"/>
</dbReference>
<dbReference type="InterPro" id="IPR029030">
    <property type="entry name" value="Caspase-like_dom_sf"/>
</dbReference>
<dbReference type="Pfam" id="PF01471">
    <property type="entry name" value="PG_binding_1"/>
    <property type="match status" value="2"/>
</dbReference>
<dbReference type="SUPFAM" id="SSF52129">
    <property type="entry name" value="Caspase-like"/>
    <property type="match status" value="1"/>
</dbReference>
<dbReference type="InterPro" id="IPR011600">
    <property type="entry name" value="Pept_C14_caspase"/>
</dbReference>
<accession>A0ABU3EEK2</accession>
<dbReference type="Gene3D" id="3.40.50.1460">
    <property type="match status" value="1"/>
</dbReference>